<proteinExistence type="predicted"/>
<comment type="caution">
    <text evidence="1">The sequence shown here is derived from an EMBL/GenBank/DDBJ whole genome shotgun (WGS) entry which is preliminary data.</text>
</comment>
<organism evidence="1 2">
    <name type="scientific">Xenorhabdus stockiae</name>
    <dbReference type="NCBI Taxonomy" id="351614"/>
    <lineage>
        <taxon>Bacteria</taxon>
        <taxon>Pseudomonadati</taxon>
        <taxon>Pseudomonadota</taxon>
        <taxon>Gammaproteobacteria</taxon>
        <taxon>Enterobacterales</taxon>
        <taxon>Morganellaceae</taxon>
        <taxon>Xenorhabdus</taxon>
    </lineage>
</organism>
<dbReference type="EMBL" id="NJAJ01000003">
    <property type="protein sequence ID" value="PHM67384.1"/>
    <property type="molecule type" value="Genomic_DNA"/>
</dbReference>
<gene>
    <name evidence="1" type="ORF">Xsto_00263</name>
</gene>
<protein>
    <recommendedName>
        <fullName evidence="3">Lipoprotein</fullName>
    </recommendedName>
</protein>
<evidence type="ECO:0000313" key="1">
    <source>
        <dbReference type="EMBL" id="PHM67384.1"/>
    </source>
</evidence>
<dbReference type="PROSITE" id="PS51257">
    <property type="entry name" value="PROKAR_LIPOPROTEIN"/>
    <property type="match status" value="1"/>
</dbReference>
<sequence length="142" mass="16916">MRPIITSIFVMFLLSGCVTFKQGEPLDNGVISFLESEYPQYSTHRFKFIKSVDLHVKPILFNRIKEYCKNKNANFEQYTIYSGWCITKDKIPLFIISRTDIDAKLGTMGIFEKQNFVSDNEWTTFSKEFYPYLWSEYNKRER</sequence>
<evidence type="ECO:0000313" key="2">
    <source>
        <dbReference type="Proteomes" id="UP000222366"/>
    </source>
</evidence>
<name>A0A2D0KVD9_9GAMM</name>
<reference evidence="1 2" key="1">
    <citation type="journal article" date="2017" name="Nat. Microbiol.">
        <title>Natural product diversity associated with the nematode symbionts Photorhabdus and Xenorhabdus.</title>
        <authorList>
            <person name="Tobias N.J."/>
            <person name="Wolff H."/>
            <person name="Djahanschiri B."/>
            <person name="Grundmann F."/>
            <person name="Kronenwerth M."/>
            <person name="Shi Y.M."/>
            <person name="Simonyi S."/>
            <person name="Grun P."/>
            <person name="Shapiro-Ilan D."/>
            <person name="Pidot S.J."/>
            <person name="Stinear T.P."/>
            <person name="Ebersberger I."/>
            <person name="Bode H.B."/>
        </authorList>
    </citation>
    <scope>NUCLEOTIDE SEQUENCE [LARGE SCALE GENOMIC DNA]</scope>
    <source>
        <strain evidence="1 2">DSM 17904</strain>
    </source>
</reference>
<accession>A0A2D0KVD9</accession>
<evidence type="ECO:0008006" key="3">
    <source>
        <dbReference type="Google" id="ProtNLM"/>
    </source>
</evidence>
<dbReference type="AlphaFoldDB" id="A0A2D0KVD9"/>
<keyword evidence="2" id="KW-1185">Reference proteome</keyword>
<dbReference type="Proteomes" id="UP000222366">
    <property type="component" value="Unassembled WGS sequence"/>
</dbReference>